<keyword evidence="1" id="KW-0472">Membrane</keyword>
<keyword evidence="1" id="KW-1133">Transmembrane helix</keyword>
<evidence type="ECO:0000313" key="4">
    <source>
        <dbReference type="Proteomes" id="UP000220836"/>
    </source>
</evidence>
<name>A0A238KD17_9RHOB</name>
<dbReference type="AlphaFoldDB" id="A0A238KD17"/>
<dbReference type="RefSeq" id="WP_097804692.1">
    <property type="nucleotide sequence ID" value="NZ_FXYH01000006.1"/>
</dbReference>
<dbReference type="EMBL" id="FXYH01000006">
    <property type="protein sequence ID" value="SMX40748.1"/>
    <property type="molecule type" value="Genomic_DNA"/>
</dbReference>
<accession>A0A238KD17</accession>
<protein>
    <recommendedName>
        <fullName evidence="2">Ancillary SecYEG translocon subunit/Cell division coordinator CpoB TPR domain-containing protein</fullName>
    </recommendedName>
</protein>
<keyword evidence="4" id="KW-1185">Reference proteome</keyword>
<organism evidence="3 4">
    <name type="scientific">Pelagimonas varians</name>
    <dbReference type="NCBI Taxonomy" id="696760"/>
    <lineage>
        <taxon>Bacteria</taxon>
        <taxon>Pseudomonadati</taxon>
        <taxon>Pseudomonadota</taxon>
        <taxon>Alphaproteobacteria</taxon>
        <taxon>Rhodobacterales</taxon>
        <taxon>Roseobacteraceae</taxon>
        <taxon>Pelagimonas</taxon>
    </lineage>
</organism>
<gene>
    <name evidence="3" type="ORF">PEV8663_02105</name>
</gene>
<feature type="transmembrane region" description="Helical" evidence="1">
    <location>
        <begin position="26"/>
        <end position="44"/>
    </location>
</feature>
<reference evidence="3 4" key="1">
    <citation type="submission" date="2017-05" db="EMBL/GenBank/DDBJ databases">
        <authorList>
            <person name="Song R."/>
            <person name="Chenine A.L."/>
            <person name="Ruprecht R.M."/>
        </authorList>
    </citation>
    <scope>NUCLEOTIDE SEQUENCE [LARGE SCALE GENOMIC DNA]</scope>
    <source>
        <strain evidence="3 4">CECT 8663</strain>
    </source>
</reference>
<evidence type="ECO:0000259" key="2">
    <source>
        <dbReference type="Pfam" id="PF09976"/>
    </source>
</evidence>
<feature type="domain" description="Ancillary SecYEG translocon subunit/Cell division coordinator CpoB TPR" evidence="2">
    <location>
        <begin position="29"/>
        <end position="131"/>
    </location>
</feature>
<dbReference type="Pfam" id="PF09976">
    <property type="entry name" value="TPR_21"/>
    <property type="match status" value="1"/>
</dbReference>
<dbReference type="Proteomes" id="UP000220836">
    <property type="component" value="Unassembled WGS sequence"/>
</dbReference>
<evidence type="ECO:0000256" key="1">
    <source>
        <dbReference type="SAM" id="Phobius"/>
    </source>
</evidence>
<dbReference type="OrthoDB" id="7173339at2"/>
<dbReference type="InterPro" id="IPR018704">
    <property type="entry name" value="SecYEG/CpoB_TPR"/>
</dbReference>
<keyword evidence="1" id="KW-0812">Transmembrane</keyword>
<proteinExistence type="predicted"/>
<sequence length="218" mass="23383">MSNSESFIEEVTEEVRRDRLFNFMKRWGWVPVLGVVLIVGGTAWREYQNAAETSAAQAFGDGILTALENEDSAARVTALDDLAAPGADAQAVLQMLIAAEEGSNGDDAAAVERLQAVANNTDVPQIYRQIASYKAMARGADVLPVDERRSGFEALAVPGQPLRLLAEEQLALIEIETGDKDAALTRLQALVVDSEVTSGLRRRASQLIVALGGSIEQS</sequence>
<evidence type="ECO:0000313" key="3">
    <source>
        <dbReference type="EMBL" id="SMX40748.1"/>
    </source>
</evidence>